<dbReference type="AlphaFoldDB" id="A0A328A6T6"/>
<organism evidence="2 3">
    <name type="scientific">Macrococcoides bohemicum</name>
    <dbReference type="NCBI Taxonomy" id="1903056"/>
    <lineage>
        <taxon>Bacteria</taxon>
        <taxon>Bacillati</taxon>
        <taxon>Bacillota</taxon>
        <taxon>Bacilli</taxon>
        <taxon>Bacillales</taxon>
        <taxon>Staphylococcaceae</taxon>
        <taxon>Macrococcoides</taxon>
    </lineage>
</organism>
<name>A0A328A6T6_9STAP</name>
<gene>
    <name evidence="2" type="ORF">BHX94_01625</name>
</gene>
<evidence type="ECO:0000313" key="2">
    <source>
        <dbReference type="EMBL" id="RAK50189.1"/>
    </source>
</evidence>
<evidence type="ECO:0000313" key="3">
    <source>
        <dbReference type="Proteomes" id="UP000249579"/>
    </source>
</evidence>
<dbReference type="Proteomes" id="UP000249579">
    <property type="component" value="Unassembled WGS sequence"/>
</dbReference>
<keyword evidence="1" id="KW-0472">Membrane</keyword>
<keyword evidence="1" id="KW-0812">Transmembrane</keyword>
<sequence length="87" mass="10211">MNQNNIEHELLMLQEAKKILKYEIIIQFMYVIAISIAGSLIIHYYDSNIVKIVVAVILFIFIVWKAYRVTILKIAMENVDDEIKQII</sequence>
<dbReference type="EMBL" id="PZJG01000001">
    <property type="protein sequence ID" value="RAK50189.1"/>
    <property type="molecule type" value="Genomic_DNA"/>
</dbReference>
<keyword evidence="1" id="KW-1133">Transmembrane helix</keyword>
<feature type="transmembrane region" description="Helical" evidence="1">
    <location>
        <begin position="20"/>
        <end position="42"/>
    </location>
</feature>
<feature type="transmembrane region" description="Helical" evidence="1">
    <location>
        <begin position="48"/>
        <end position="67"/>
    </location>
</feature>
<evidence type="ECO:0000256" key="1">
    <source>
        <dbReference type="SAM" id="Phobius"/>
    </source>
</evidence>
<comment type="caution">
    <text evidence="2">The sequence shown here is derived from an EMBL/GenBank/DDBJ whole genome shotgun (WGS) entry which is preliminary data.</text>
</comment>
<reference evidence="2 3" key="1">
    <citation type="journal article" date="2018" name="Front. Microbiol.">
        <title>Description and Comparative Genomics of Macrococcus caseolyticus subsp. hominis subsp. nov., Macrococcus goetzii sp. nov., Macrococcus epidermidis sp. nov., and Macrococcus bohemicus sp. nov., Novel Macrococci From Human Clinical Material With Virulence Potential and Suspected Uptake of Foreign DNA by Natural Transformation.</title>
        <authorList>
            <person name="Maslanova I."/>
            <person name="Wertheimer Z."/>
            <person name="Sedlacek I."/>
            <person name="Svec P."/>
            <person name="Indrakova A."/>
            <person name="Kovarovic V."/>
            <person name="Schumann P."/>
            <person name="Sproer C."/>
            <person name="Kralova S."/>
            <person name="Sedo O."/>
            <person name="Kristofova L."/>
            <person name="Vrbovska V."/>
            <person name="Fuzik T."/>
            <person name="Petras P."/>
            <person name="Zdrahal Z."/>
            <person name="Ruzickova V."/>
            <person name="Doskar J."/>
            <person name="Pantucek R."/>
        </authorList>
    </citation>
    <scope>NUCLEOTIDE SEQUENCE [LARGE SCALE GENOMIC DNA]</scope>
    <source>
        <strain evidence="2 3">03/115</strain>
    </source>
</reference>
<proteinExistence type="predicted"/>
<protein>
    <submittedName>
        <fullName evidence="2">Uncharacterized protein</fullName>
    </submittedName>
</protein>
<accession>A0A328A6T6</accession>
<dbReference type="RefSeq" id="WP_111744736.1">
    <property type="nucleotide sequence ID" value="NZ_JBHSQY010000001.1"/>
</dbReference>